<dbReference type="InterPro" id="IPR027417">
    <property type="entry name" value="P-loop_NTPase"/>
</dbReference>
<keyword evidence="3" id="KW-0547">Nucleotide-binding</keyword>
<dbReference type="PROSITE" id="PS00211">
    <property type="entry name" value="ABC_TRANSPORTER_1"/>
    <property type="match status" value="1"/>
</dbReference>
<dbReference type="Pfam" id="PF00005">
    <property type="entry name" value="ABC_tran"/>
    <property type="match status" value="1"/>
</dbReference>
<dbReference type="EMBL" id="CADCVT010000045">
    <property type="protein sequence ID" value="CAA9476880.1"/>
    <property type="molecule type" value="Genomic_DNA"/>
</dbReference>
<evidence type="ECO:0000256" key="4">
    <source>
        <dbReference type="ARBA" id="ARBA00022840"/>
    </source>
</evidence>
<feature type="domain" description="ABC transporter" evidence="5">
    <location>
        <begin position="4"/>
        <end position="226"/>
    </location>
</feature>
<evidence type="ECO:0000256" key="1">
    <source>
        <dbReference type="ARBA" id="ARBA00005417"/>
    </source>
</evidence>
<dbReference type="PANTHER" id="PTHR42734:SF5">
    <property type="entry name" value="IRON TRANSPORT SYSTEM ATP-BINDING PROTEIN HI_0361-RELATED"/>
    <property type="match status" value="1"/>
</dbReference>
<keyword evidence="2" id="KW-0813">Transport</keyword>
<gene>
    <name evidence="6" type="ORF">AVDCRST_MAG85-393</name>
</gene>
<proteinExistence type="inferred from homology"/>
<comment type="similarity">
    <text evidence="1">Belongs to the ABC transporter superfamily.</text>
</comment>
<dbReference type="InterPro" id="IPR017871">
    <property type="entry name" value="ABC_transporter-like_CS"/>
</dbReference>
<organism evidence="6">
    <name type="scientific">uncultured Solirubrobacteraceae bacterium</name>
    <dbReference type="NCBI Taxonomy" id="1162706"/>
    <lineage>
        <taxon>Bacteria</taxon>
        <taxon>Bacillati</taxon>
        <taxon>Actinomycetota</taxon>
        <taxon>Thermoleophilia</taxon>
        <taxon>Solirubrobacterales</taxon>
        <taxon>Solirubrobacteraceae</taxon>
        <taxon>environmental samples</taxon>
    </lineage>
</organism>
<protein>
    <submittedName>
        <fullName evidence="6">Lipopolysaccharide ABC transporter, ATP-binding protein LptB</fullName>
    </submittedName>
</protein>
<sequence length="245" mass="26290">MTGVRADRLSAGYDGAPVLTDVSFDARAGQVVGVLGPNGGGKTTLFRVLLGDLPHEGTVAVDGTVGSVPQGDRARLDFPVSALDVALMGAYSRTPWYRRIARADRDAARAALDRVGLADRADARFGTLSGGQRRRVLIARALVKDPQVLLLDEPFAGVDAASEERILGLFDELAAEGRTLLVATHDVVQARRWHRVLCLHGCQVAFGTPDEVLTSSTLERTYGDDLVVLDDGELAVQSHHHDHDH</sequence>
<dbReference type="PANTHER" id="PTHR42734">
    <property type="entry name" value="METAL TRANSPORT SYSTEM ATP-BINDING PROTEIN TM_0124-RELATED"/>
    <property type="match status" value="1"/>
</dbReference>
<dbReference type="Gene3D" id="3.40.50.300">
    <property type="entry name" value="P-loop containing nucleotide triphosphate hydrolases"/>
    <property type="match status" value="1"/>
</dbReference>
<dbReference type="AlphaFoldDB" id="A0A6J4RQT7"/>
<dbReference type="PROSITE" id="PS50893">
    <property type="entry name" value="ABC_TRANSPORTER_2"/>
    <property type="match status" value="1"/>
</dbReference>
<evidence type="ECO:0000256" key="3">
    <source>
        <dbReference type="ARBA" id="ARBA00022741"/>
    </source>
</evidence>
<evidence type="ECO:0000259" key="5">
    <source>
        <dbReference type="PROSITE" id="PS50893"/>
    </source>
</evidence>
<dbReference type="InterPro" id="IPR050153">
    <property type="entry name" value="Metal_Ion_Import_ABC"/>
</dbReference>
<reference evidence="6" key="1">
    <citation type="submission" date="2020-02" db="EMBL/GenBank/DDBJ databases">
        <authorList>
            <person name="Meier V. D."/>
        </authorList>
    </citation>
    <scope>NUCLEOTIDE SEQUENCE</scope>
    <source>
        <strain evidence="6">AVDCRST_MAG85</strain>
    </source>
</reference>
<dbReference type="GO" id="GO:0005524">
    <property type="term" value="F:ATP binding"/>
    <property type="evidence" value="ECO:0007669"/>
    <property type="project" value="UniProtKB-KW"/>
</dbReference>
<name>A0A6J4RQT7_9ACTN</name>
<evidence type="ECO:0000256" key="2">
    <source>
        <dbReference type="ARBA" id="ARBA00022448"/>
    </source>
</evidence>
<dbReference type="SMART" id="SM00382">
    <property type="entry name" value="AAA"/>
    <property type="match status" value="1"/>
</dbReference>
<evidence type="ECO:0000313" key="6">
    <source>
        <dbReference type="EMBL" id="CAA9476880.1"/>
    </source>
</evidence>
<dbReference type="InterPro" id="IPR003593">
    <property type="entry name" value="AAA+_ATPase"/>
</dbReference>
<dbReference type="GO" id="GO:0016887">
    <property type="term" value="F:ATP hydrolysis activity"/>
    <property type="evidence" value="ECO:0007669"/>
    <property type="project" value="InterPro"/>
</dbReference>
<dbReference type="SUPFAM" id="SSF52540">
    <property type="entry name" value="P-loop containing nucleoside triphosphate hydrolases"/>
    <property type="match status" value="1"/>
</dbReference>
<dbReference type="InterPro" id="IPR003439">
    <property type="entry name" value="ABC_transporter-like_ATP-bd"/>
</dbReference>
<keyword evidence="4 6" id="KW-0067">ATP-binding</keyword>
<accession>A0A6J4RQT7</accession>